<dbReference type="SMART" id="SM00633">
    <property type="entry name" value="Glyco_10"/>
    <property type="match status" value="1"/>
</dbReference>
<keyword evidence="3" id="KW-0378">Hydrolase</keyword>
<protein>
    <recommendedName>
        <fullName evidence="7">GH10 domain-containing protein</fullName>
    </recommendedName>
</protein>
<evidence type="ECO:0000256" key="6">
    <source>
        <dbReference type="SAM" id="SignalP"/>
    </source>
</evidence>
<dbReference type="Gene3D" id="3.20.20.80">
    <property type="entry name" value="Glycosidases"/>
    <property type="match status" value="1"/>
</dbReference>
<organism evidence="8 9">
    <name type="scientific">Erythranthe guttata</name>
    <name type="common">Yellow monkey flower</name>
    <name type="synonym">Mimulus guttatus</name>
    <dbReference type="NCBI Taxonomy" id="4155"/>
    <lineage>
        <taxon>Eukaryota</taxon>
        <taxon>Viridiplantae</taxon>
        <taxon>Streptophyta</taxon>
        <taxon>Embryophyta</taxon>
        <taxon>Tracheophyta</taxon>
        <taxon>Spermatophyta</taxon>
        <taxon>Magnoliopsida</taxon>
        <taxon>eudicotyledons</taxon>
        <taxon>Gunneridae</taxon>
        <taxon>Pentapetalae</taxon>
        <taxon>asterids</taxon>
        <taxon>lamiids</taxon>
        <taxon>Lamiales</taxon>
        <taxon>Phrymaceae</taxon>
        <taxon>Erythranthe</taxon>
    </lineage>
</organism>
<dbReference type="EMBL" id="KI630456">
    <property type="protein sequence ID" value="EYU39073.1"/>
    <property type="molecule type" value="Genomic_DNA"/>
</dbReference>
<dbReference type="GO" id="GO:0031176">
    <property type="term" value="F:endo-1,4-beta-xylanase activity"/>
    <property type="evidence" value="ECO:0000318"/>
    <property type="project" value="GO_Central"/>
</dbReference>
<comment type="similarity">
    <text evidence="1">Belongs to the glycosyl hydrolase 10 (cellulase F) family.</text>
</comment>
<evidence type="ECO:0000256" key="3">
    <source>
        <dbReference type="ARBA" id="ARBA00022801"/>
    </source>
</evidence>
<dbReference type="AlphaFoldDB" id="A0A022RH16"/>
<dbReference type="Pfam" id="PF02018">
    <property type="entry name" value="CBM_4_9"/>
    <property type="match status" value="1"/>
</dbReference>
<dbReference type="SUPFAM" id="SSF51445">
    <property type="entry name" value="(Trans)glycosidases"/>
    <property type="match status" value="1"/>
</dbReference>
<dbReference type="Gene3D" id="2.60.120.260">
    <property type="entry name" value="Galactose-binding domain-like"/>
    <property type="match status" value="1"/>
</dbReference>
<feature type="domain" description="GH10" evidence="7">
    <location>
        <begin position="218"/>
        <end position="513"/>
    </location>
</feature>
<reference evidence="8 9" key="1">
    <citation type="journal article" date="2013" name="Proc. Natl. Acad. Sci. U.S.A.">
        <title>Fine-scale variation in meiotic recombination in Mimulus inferred from population shotgun sequencing.</title>
        <authorList>
            <person name="Hellsten U."/>
            <person name="Wright K.M."/>
            <person name="Jenkins J."/>
            <person name="Shu S."/>
            <person name="Yuan Y."/>
            <person name="Wessler S.R."/>
            <person name="Schmutz J."/>
            <person name="Willis J.H."/>
            <person name="Rokhsar D.S."/>
        </authorList>
    </citation>
    <scope>NUCLEOTIDE SEQUENCE [LARGE SCALE GENOMIC DNA]</scope>
    <source>
        <strain evidence="9">cv. DUN x IM62</strain>
    </source>
</reference>
<dbReference type="InterPro" id="IPR008979">
    <property type="entry name" value="Galactose-bd-like_sf"/>
</dbReference>
<feature type="non-terminal residue" evidence="8">
    <location>
        <position position="530"/>
    </location>
</feature>
<evidence type="ECO:0000259" key="7">
    <source>
        <dbReference type="PROSITE" id="PS51760"/>
    </source>
</evidence>
<keyword evidence="4" id="KW-0119">Carbohydrate metabolism</keyword>
<dbReference type="InterPro" id="IPR001000">
    <property type="entry name" value="GH10_dom"/>
</dbReference>
<evidence type="ECO:0000256" key="4">
    <source>
        <dbReference type="ARBA" id="ARBA00023277"/>
    </source>
</evidence>
<gene>
    <name evidence="8" type="ORF">MIMGU_mgv1a025021mg</name>
</gene>
<evidence type="ECO:0000256" key="2">
    <source>
        <dbReference type="ARBA" id="ARBA00022737"/>
    </source>
</evidence>
<proteinExistence type="inferred from homology"/>
<keyword evidence="9" id="KW-1185">Reference proteome</keyword>
<evidence type="ECO:0000313" key="9">
    <source>
        <dbReference type="Proteomes" id="UP000030748"/>
    </source>
</evidence>
<evidence type="ECO:0000256" key="5">
    <source>
        <dbReference type="ARBA" id="ARBA00023326"/>
    </source>
</evidence>
<feature type="chain" id="PRO_5001504771" description="GH10 domain-containing protein" evidence="6">
    <location>
        <begin position="28"/>
        <end position="530"/>
    </location>
</feature>
<dbReference type="SUPFAM" id="SSF49785">
    <property type="entry name" value="Galactose-binding domain-like"/>
    <property type="match status" value="1"/>
</dbReference>
<dbReference type="InterPro" id="IPR017853">
    <property type="entry name" value="GH"/>
</dbReference>
<keyword evidence="5" id="KW-0624">Polysaccharide degradation</keyword>
<keyword evidence="2" id="KW-0677">Repeat</keyword>
<keyword evidence="6" id="KW-0732">Signal</keyword>
<dbReference type="Proteomes" id="UP000030748">
    <property type="component" value="Unassembled WGS sequence"/>
</dbReference>
<dbReference type="Pfam" id="PF00331">
    <property type="entry name" value="Glyco_hydro_10"/>
    <property type="match status" value="1"/>
</dbReference>
<dbReference type="STRING" id="4155.A0A022RH16"/>
<dbReference type="eggNOG" id="ENOG502QSCW">
    <property type="taxonomic scope" value="Eukaryota"/>
</dbReference>
<dbReference type="PROSITE" id="PS51760">
    <property type="entry name" value="GH10_2"/>
    <property type="match status" value="1"/>
</dbReference>
<evidence type="ECO:0000256" key="1">
    <source>
        <dbReference type="ARBA" id="ARBA00007495"/>
    </source>
</evidence>
<dbReference type="PANTHER" id="PTHR31490">
    <property type="entry name" value="GLYCOSYL HYDROLASE"/>
    <property type="match status" value="1"/>
</dbReference>
<dbReference type="GO" id="GO:0045493">
    <property type="term" value="P:xylan catabolic process"/>
    <property type="evidence" value="ECO:0000318"/>
    <property type="project" value="GO_Central"/>
</dbReference>
<dbReference type="PANTHER" id="PTHR31490:SF2">
    <property type="entry name" value="GLYCOSYL HYDROLASE FAMILY 10 PROTEIN"/>
    <property type="match status" value="1"/>
</dbReference>
<accession>A0A022RH16</accession>
<sequence>MAKKLLLNSCLVLSFIINLIFEFRVHAVPYDHTFTHECLAKPLKPQYNGGIVTNSELNEKLMGWAKFGNANIAHGESNDGNKYIIASKRKQSFDSFSQNFLLEKNKLYTFSAWLQVSHGKADISAIFKTRNGYRNAGLVVARKGCWSMLKGGLVVNVSGPAKLYFESDNTKVDIWADSISLQPFTHQEWKSHQDHNIHKFRKSSVKFQAVDQHNQPIPNATVSLKQRHHNFPFGVAINKNIIGNSAYQNWFTSRFKYTVFENELKWYANEVQRGVEDYSISDALVKFAQSNGVSIRGHNVFWDNESDQPSWVPGLSSNDLRAAAEQRIKSVMNRYKGQLFHWDVVNENLHWSFFESKLGANASAVFYEMASGIDGGTTPFLNEYNTIEQSSGGDAAAPSLYLAKIEQMREEGYNGHLGIGLQGHFSDPNLPYVRAAIDQLASADLPIWITELDVKSGPNQATYLEQIIRELHSHWAVDGIIIWSAWSPQGCYRMCLTDNNFNNLETGNVVDKIIHEWAHIADLPGTTDYN</sequence>
<dbReference type="InterPro" id="IPR003305">
    <property type="entry name" value="CenC_carb-bd"/>
</dbReference>
<feature type="signal peptide" evidence="6">
    <location>
        <begin position="1"/>
        <end position="27"/>
    </location>
</feature>
<dbReference type="InterPro" id="IPR044846">
    <property type="entry name" value="GH10"/>
</dbReference>
<evidence type="ECO:0000313" key="8">
    <source>
        <dbReference type="EMBL" id="EYU39073.1"/>
    </source>
</evidence>
<name>A0A022RH16_ERYGU</name>